<evidence type="ECO:0000313" key="1">
    <source>
        <dbReference type="EMBL" id="KAF2864090.1"/>
    </source>
</evidence>
<name>A0A6A7C9G7_9PEZI</name>
<evidence type="ECO:0000313" key="2">
    <source>
        <dbReference type="Proteomes" id="UP000799421"/>
    </source>
</evidence>
<proteinExistence type="predicted"/>
<dbReference type="OrthoDB" id="2100652at2759"/>
<dbReference type="Proteomes" id="UP000799421">
    <property type="component" value="Unassembled WGS sequence"/>
</dbReference>
<dbReference type="GO" id="GO:0033617">
    <property type="term" value="P:mitochondrial respiratory chain complex IV assembly"/>
    <property type="evidence" value="ECO:0007669"/>
    <property type="project" value="InterPro"/>
</dbReference>
<accession>A0A6A7C9G7</accession>
<keyword evidence="2" id="KW-1185">Reference proteome</keyword>
<dbReference type="Pfam" id="PF08695">
    <property type="entry name" value="Coa1"/>
    <property type="match status" value="1"/>
</dbReference>
<dbReference type="GO" id="GO:0005743">
    <property type="term" value="C:mitochondrial inner membrane"/>
    <property type="evidence" value="ECO:0007669"/>
    <property type="project" value="TreeGrafter"/>
</dbReference>
<protein>
    <submittedName>
        <fullName evidence="1">DUF1783-domain-containing protein</fullName>
    </submittedName>
</protein>
<organism evidence="1 2">
    <name type="scientific">Piedraia hortae CBS 480.64</name>
    <dbReference type="NCBI Taxonomy" id="1314780"/>
    <lineage>
        <taxon>Eukaryota</taxon>
        <taxon>Fungi</taxon>
        <taxon>Dikarya</taxon>
        <taxon>Ascomycota</taxon>
        <taxon>Pezizomycotina</taxon>
        <taxon>Dothideomycetes</taxon>
        <taxon>Dothideomycetidae</taxon>
        <taxon>Capnodiales</taxon>
        <taxon>Piedraiaceae</taxon>
        <taxon>Piedraia</taxon>
    </lineage>
</organism>
<dbReference type="InterPro" id="IPR014807">
    <property type="entry name" value="Coa1"/>
</dbReference>
<dbReference type="PANTHER" id="PTHR28523:SF1">
    <property type="entry name" value="CYTOCHROME C OXIDASE ASSEMBLY FACTOR 1"/>
    <property type="match status" value="1"/>
</dbReference>
<dbReference type="EMBL" id="MU005958">
    <property type="protein sequence ID" value="KAF2864090.1"/>
    <property type="molecule type" value="Genomic_DNA"/>
</dbReference>
<reference evidence="1" key="1">
    <citation type="journal article" date="2020" name="Stud. Mycol.">
        <title>101 Dothideomycetes genomes: a test case for predicting lifestyles and emergence of pathogens.</title>
        <authorList>
            <person name="Haridas S."/>
            <person name="Albert R."/>
            <person name="Binder M."/>
            <person name="Bloem J."/>
            <person name="Labutti K."/>
            <person name="Salamov A."/>
            <person name="Andreopoulos B."/>
            <person name="Baker S."/>
            <person name="Barry K."/>
            <person name="Bills G."/>
            <person name="Bluhm B."/>
            <person name="Cannon C."/>
            <person name="Castanera R."/>
            <person name="Culley D."/>
            <person name="Daum C."/>
            <person name="Ezra D."/>
            <person name="Gonzalez J."/>
            <person name="Henrissat B."/>
            <person name="Kuo A."/>
            <person name="Liang C."/>
            <person name="Lipzen A."/>
            <person name="Lutzoni F."/>
            <person name="Magnuson J."/>
            <person name="Mondo S."/>
            <person name="Nolan M."/>
            <person name="Ohm R."/>
            <person name="Pangilinan J."/>
            <person name="Park H.-J."/>
            <person name="Ramirez L."/>
            <person name="Alfaro M."/>
            <person name="Sun H."/>
            <person name="Tritt A."/>
            <person name="Yoshinaga Y."/>
            <person name="Zwiers L.-H."/>
            <person name="Turgeon B."/>
            <person name="Goodwin S."/>
            <person name="Spatafora J."/>
            <person name="Crous P."/>
            <person name="Grigoriev I."/>
        </authorList>
    </citation>
    <scope>NUCLEOTIDE SEQUENCE</scope>
    <source>
        <strain evidence="1">CBS 480.64</strain>
    </source>
</reference>
<gene>
    <name evidence="1" type="ORF">K470DRAFT_279893</name>
</gene>
<dbReference type="PANTHER" id="PTHR28523">
    <property type="entry name" value="CYTOCHROME C OXIDASE ASSEMBLY FACTOR 1"/>
    <property type="match status" value="1"/>
</dbReference>
<dbReference type="InterPro" id="IPR042432">
    <property type="entry name" value="Coa1_fungi"/>
</dbReference>
<sequence>MRARLSPRLRTSSIRPIPEYHNGFRRCLGTSPRHQRMAPLMERRADRELPTISDVLPHWSRTLPVFVLIMIGSTLAILNHQKQTSSIVASTLYALRTNPAVREILGDEIYFASRYPWIWGAMDPMGGLIDIQYWVKGTKGRGLMRFRSERKTKHDFFQTVKWTLQLEGCQEISLLTSEGSDPLEQYGNS</sequence>
<dbReference type="AlphaFoldDB" id="A0A6A7C9G7"/>